<dbReference type="Gene3D" id="1.10.287.470">
    <property type="entry name" value="Helix hairpin bin"/>
    <property type="match status" value="1"/>
</dbReference>
<dbReference type="PANTHER" id="PTHR30469">
    <property type="entry name" value="MULTIDRUG RESISTANCE PROTEIN MDTA"/>
    <property type="match status" value="1"/>
</dbReference>
<dbReference type="EMBL" id="JADMKU010000004">
    <property type="protein sequence ID" value="MBR9650759.1"/>
    <property type="molecule type" value="Genomic_DNA"/>
</dbReference>
<accession>A0ABS5HPC0</accession>
<dbReference type="RefSeq" id="WP_212700274.1">
    <property type="nucleotide sequence ID" value="NZ_JADMKU010000004.1"/>
</dbReference>
<feature type="domain" description="Multidrug resistance protein MdtA-like barrel-sandwich hybrid" evidence="2">
    <location>
        <begin position="78"/>
        <end position="259"/>
    </location>
</feature>
<dbReference type="SUPFAM" id="SSF111369">
    <property type="entry name" value="HlyD-like secretion proteins"/>
    <property type="match status" value="1"/>
</dbReference>
<feature type="coiled-coil region" evidence="1">
    <location>
        <begin position="119"/>
        <end position="153"/>
    </location>
</feature>
<protein>
    <submittedName>
        <fullName evidence="3">HlyD family efflux transporter periplasmic adaptor subunit</fullName>
    </submittedName>
</protein>
<reference evidence="3 4" key="1">
    <citation type="journal article" date="2021" name="Arch. Microbiol.">
        <title>Thalassobius aquimarinus sp. nov., isolated from the Sea of Japan seashore.</title>
        <authorList>
            <person name="Kurilenko V.V."/>
            <person name="Romanenko L.A."/>
            <person name="Chernysheva N.Y."/>
            <person name="Velansky P.V."/>
            <person name="Tekutyeva L.A."/>
            <person name="Isaeva M.P."/>
            <person name="Mikhailov V.V."/>
        </authorList>
    </citation>
    <scope>NUCLEOTIDE SEQUENCE [LARGE SCALE GENOMIC DNA]</scope>
    <source>
        <strain evidence="3 4">KMM 8518</strain>
    </source>
</reference>
<dbReference type="Proteomes" id="UP001195941">
    <property type="component" value="Unassembled WGS sequence"/>
</dbReference>
<evidence type="ECO:0000256" key="1">
    <source>
        <dbReference type="SAM" id="Coils"/>
    </source>
</evidence>
<proteinExistence type="predicted"/>
<dbReference type="InterPro" id="IPR058625">
    <property type="entry name" value="MdtA-like_BSH"/>
</dbReference>
<gene>
    <name evidence="3" type="ORF">IT775_06450</name>
</gene>
<keyword evidence="1" id="KW-0175">Coiled coil</keyword>
<evidence type="ECO:0000313" key="4">
    <source>
        <dbReference type="Proteomes" id="UP001195941"/>
    </source>
</evidence>
<comment type="caution">
    <text evidence="3">The sequence shown here is derived from an EMBL/GenBank/DDBJ whole genome shotgun (WGS) entry which is preliminary data.</text>
</comment>
<dbReference type="Gene3D" id="2.40.50.100">
    <property type="match status" value="1"/>
</dbReference>
<evidence type="ECO:0000259" key="2">
    <source>
        <dbReference type="Pfam" id="PF25917"/>
    </source>
</evidence>
<keyword evidence="4" id="KW-1185">Reference proteome</keyword>
<sequence length="485" mass="52308">MRFLRQSMTGLFLMAVTLGLILFAGSLIRDAINDRMSREAKKPQVRERVFTVAVVAATPQTVTPVLQVFGQIESRRSLQIRAAVPGTVIELADNFEEGGAVEAGQVLVRIDPADAQAALARAEANLLDAQAEIRDAERGLQLAQDELDAATEQAGLRQRAFERQKDLATRGVVTETAVETAELAAASARQSVVSRRQSLAQAEARVDKAETALARARIARDEAQRQLDDTEVRAEFSGTLSDVSAVAGGLVGSNEKLADLVDGDALEVAFRVSTTQYARLLDADGTLRPAPVTVTLDVSGIDLSTTGKISRASAAVGEGQTGRLIFASLDSPRGMKPGDFVTVEVEEPELEQVVRLPSKALASDGTVLVLGEGDRLEKLPVTLLRRQGDDILVRAPDLAGRQVVRERTPLLGAGIKVRPLRPEAARQVQDTEMVALSEERRARLMSFVKDDRLMAEEVKTRLLTALQSPQVPAQMVQQLETRMGG</sequence>
<name>A0ABS5HPC0_9RHOB</name>
<evidence type="ECO:0000313" key="3">
    <source>
        <dbReference type="EMBL" id="MBR9650759.1"/>
    </source>
</evidence>
<dbReference type="Gene3D" id="2.40.30.170">
    <property type="match status" value="1"/>
</dbReference>
<dbReference type="PANTHER" id="PTHR30469:SF15">
    <property type="entry name" value="HLYD FAMILY OF SECRETION PROTEINS"/>
    <property type="match status" value="1"/>
</dbReference>
<dbReference type="Pfam" id="PF25917">
    <property type="entry name" value="BSH_RND"/>
    <property type="match status" value="1"/>
</dbReference>
<organism evidence="3 4">
    <name type="scientific">Thalassovita aquimarina</name>
    <dbReference type="NCBI Taxonomy" id="2785917"/>
    <lineage>
        <taxon>Bacteria</taxon>
        <taxon>Pseudomonadati</taxon>
        <taxon>Pseudomonadota</taxon>
        <taxon>Alphaproteobacteria</taxon>
        <taxon>Rhodobacterales</taxon>
        <taxon>Roseobacteraceae</taxon>
        <taxon>Thalassovita</taxon>
    </lineage>
</organism>
<dbReference type="Gene3D" id="2.40.420.20">
    <property type="match status" value="1"/>
</dbReference>
<feature type="coiled-coil region" evidence="1">
    <location>
        <begin position="199"/>
        <end position="233"/>
    </location>
</feature>